<dbReference type="Gene3D" id="1.20.5.450">
    <property type="match status" value="1"/>
</dbReference>
<evidence type="ECO:0000259" key="5">
    <source>
        <dbReference type="PROSITE" id="PS50057"/>
    </source>
</evidence>
<dbReference type="PROSITE" id="PS50057">
    <property type="entry name" value="FERM_3"/>
    <property type="match status" value="1"/>
</dbReference>
<dbReference type="InterPro" id="IPR008954">
    <property type="entry name" value="Moesin_tail_sf"/>
</dbReference>
<dbReference type="InterPro" id="IPR014352">
    <property type="entry name" value="FERM/acyl-CoA-bd_prot_sf"/>
</dbReference>
<feature type="domain" description="FERM" evidence="5">
    <location>
        <begin position="14"/>
        <end position="331"/>
    </location>
</feature>
<sequence>MPLHILKKKRSKLISVRISTFDADLEFSVDQVAKVKHVFDLICHTIGLRETWYFGLAYTDSNNKQNWLKLDKKILDQNILKSDDGFILLKFHAKFYPEVLEEELIQEVTRHMFFLQFQQQIASEELVCQPEACILLASYAIQAKFGDYDPDVHKPGFLVDEISLPQYVQNEFQTMTGSMWEEQISNCYAQHHGLTRDEAELEYLKIVQDLEMCGVNYFNIKDINGTEMWLGVDAKSVCLFAKSNKMNPIRSYQWSELSDMSYSGNKFIIKQTTLPTLGGGTLGRIRPNIMSSTTHIDNVCEEISFFTDDPDTSKLILDLCKGNHDLFMQRRRVDSLEIQQMKAQAREEKARKQGERNRLKREKDLRLQAQQDKSELEEKFKQLQDENNVLMDSLRKSEDANELLSEKTKLSSEESMLLSLKVGQSDSEIQKLKAEINKLQENNHHLTQRLHKYDQIMQQLSEASRDCEAENERLKEETHNLKKALAMTNKKMMQSTSNNIAQHHSPNASNNLSHNGYALPVNQPLAHNQVHAVNQSAHASSISMPTNVPQSNTNPFCVYSPSSSISGVPEGGNVSNRNSNDFSTTGCVDVQQLSQEIEKERVEYQVKTRNIEKQLQSLHTELEFLKYDEQGVASFPSNSGPQVPEQQIYLPRNEAQMRTQY</sequence>
<dbReference type="InterPro" id="IPR000798">
    <property type="entry name" value="Ez/rad/moesin-like"/>
</dbReference>
<dbReference type="CDD" id="cd17097">
    <property type="entry name" value="FERM_F1_ERM_like"/>
    <property type="match status" value="1"/>
</dbReference>
<evidence type="ECO:0000313" key="6">
    <source>
        <dbReference type="EMBL" id="CAB3266035.1"/>
    </source>
</evidence>
<dbReference type="Pfam" id="PF20492">
    <property type="entry name" value="ERM_helical"/>
    <property type="match status" value="1"/>
</dbReference>
<dbReference type="Gene3D" id="2.30.29.30">
    <property type="entry name" value="Pleckstrin-homology domain (PH domain)/Phosphotyrosine-binding domain (PTB)"/>
    <property type="match status" value="1"/>
</dbReference>
<dbReference type="SUPFAM" id="SSF47031">
    <property type="entry name" value="Second domain of FERM"/>
    <property type="match status" value="1"/>
</dbReference>
<dbReference type="SMART" id="SM00295">
    <property type="entry name" value="B41"/>
    <property type="match status" value="1"/>
</dbReference>
<organism evidence="6">
    <name type="scientific">Phallusia mammillata</name>
    <dbReference type="NCBI Taxonomy" id="59560"/>
    <lineage>
        <taxon>Eukaryota</taxon>
        <taxon>Metazoa</taxon>
        <taxon>Chordata</taxon>
        <taxon>Tunicata</taxon>
        <taxon>Ascidiacea</taxon>
        <taxon>Phlebobranchia</taxon>
        <taxon>Ascidiidae</taxon>
        <taxon>Phallusia</taxon>
    </lineage>
</organism>
<name>A0A6F9DT35_9ASCI</name>
<dbReference type="Gene3D" id="3.10.20.90">
    <property type="entry name" value="Phosphatidylinositol 3-kinase Catalytic Subunit, Chain A, domain 1"/>
    <property type="match status" value="1"/>
</dbReference>
<dbReference type="InterPro" id="IPR011174">
    <property type="entry name" value="ERM"/>
</dbReference>
<gene>
    <name evidence="6" type="primary">Sgsm3-001</name>
</gene>
<dbReference type="InterPro" id="IPR000299">
    <property type="entry name" value="FERM_domain"/>
</dbReference>
<evidence type="ECO:0000256" key="1">
    <source>
        <dbReference type="ARBA" id="ARBA00004202"/>
    </source>
</evidence>
<dbReference type="EMBL" id="LR790173">
    <property type="protein sequence ID" value="CAB3266035.1"/>
    <property type="molecule type" value="mRNA"/>
</dbReference>
<keyword evidence="3" id="KW-0472">Membrane</keyword>
<evidence type="ECO:0000256" key="2">
    <source>
        <dbReference type="ARBA" id="ARBA00022475"/>
    </source>
</evidence>
<dbReference type="Pfam" id="PF09380">
    <property type="entry name" value="FERM_C"/>
    <property type="match status" value="1"/>
</dbReference>
<keyword evidence="2" id="KW-1003">Cell membrane</keyword>
<dbReference type="AlphaFoldDB" id="A0A6F9DT35"/>
<dbReference type="InterPro" id="IPR046810">
    <property type="entry name" value="ERM_helical"/>
</dbReference>
<dbReference type="CDD" id="cd14473">
    <property type="entry name" value="FERM_B-lobe"/>
    <property type="match status" value="1"/>
</dbReference>
<dbReference type="GO" id="GO:0003779">
    <property type="term" value="F:actin binding"/>
    <property type="evidence" value="ECO:0007669"/>
    <property type="project" value="InterPro"/>
</dbReference>
<protein>
    <submittedName>
        <fullName evidence="6">Merlin-like</fullName>
    </submittedName>
</protein>
<dbReference type="Pfam" id="PF09379">
    <property type="entry name" value="FERM_N"/>
    <property type="match status" value="1"/>
</dbReference>
<evidence type="ECO:0000256" key="3">
    <source>
        <dbReference type="ARBA" id="ARBA00023136"/>
    </source>
</evidence>
<dbReference type="PRINTS" id="PR00935">
    <property type="entry name" value="BAND41"/>
</dbReference>
<dbReference type="PRINTS" id="PR00661">
    <property type="entry name" value="ERMFAMILY"/>
</dbReference>
<dbReference type="GO" id="GO:0005886">
    <property type="term" value="C:plasma membrane"/>
    <property type="evidence" value="ECO:0007669"/>
    <property type="project" value="UniProtKB-SubCell"/>
</dbReference>
<feature type="coiled-coil region" evidence="4">
    <location>
        <begin position="333"/>
        <end position="491"/>
    </location>
</feature>
<dbReference type="SUPFAM" id="SSF48678">
    <property type="entry name" value="Moesin tail domain"/>
    <property type="match status" value="1"/>
</dbReference>
<accession>A0A6F9DT35</accession>
<dbReference type="InterPro" id="IPR018979">
    <property type="entry name" value="FERM_N"/>
</dbReference>
<evidence type="ECO:0000256" key="4">
    <source>
        <dbReference type="SAM" id="Coils"/>
    </source>
</evidence>
<proteinExistence type="evidence at transcript level"/>
<dbReference type="SUPFAM" id="SSF54236">
    <property type="entry name" value="Ubiquitin-like"/>
    <property type="match status" value="1"/>
</dbReference>
<comment type="subcellular location">
    <subcellularLocation>
        <location evidence="1">Cell membrane</location>
        <topology evidence="1">Peripheral membrane protein</topology>
    </subcellularLocation>
</comment>
<dbReference type="SMART" id="SM01196">
    <property type="entry name" value="FERM_C"/>
    <property type="match status" value="1"/>
</dbReference>
<dbReference type="InterPro" id="IPR029071">
    <property type="entry name" value="Ubiquitin-like_domsf"/>
</dbReference>
<dbReference type="Pfam" id="PF00373">
    <property type="entry name" value="FERM_M"/>
    <property type="match status" value="1"/>
</dbReference>
<dbReference type="InterPro" id="IPR019748">
    <property type="entry name" value="FERM_central"/>
</dbReference>
<dbReference type="InterPro" id="IPR018980">
    <property type="entry name" value="FERM_PH-like_C"/>
</dbReference>
<dbReference type="InterPro" id="IPR019749">
    <property type="entry name" value="Band_41_domain"/>
</dbReference>
<dbReference type="InterPro" id="IPR011993">
    <property type="entry name" value="PH-like_dom_sf"/>
</dbReference>
<dbReference type="SUPFAM" id="SSF50729">
    <property type="entry name" value="PH domain-like"/>
    <property type="match status" value="1"/>
</dbReference>
<dbReference type="PANTHER" id="PTHR23281">
    <property type="entry name" value="MERLIN/MOESIN/EZRIN/RADIXIN"/>
    <property type="match status" value="1"/>
</dbReference>
<dbReference type="InterPro" id="IPR035963">
    <property type="entry name" value="FERM_2"/>
</dbReference>
<reference evidence="6" key="1">
    <citation type="submission" date="2020-04" db="EMBL/GenBank/DDBJ databases">
        <authorList>
            <person name="Neveu A P."/>
        </authorList>
    </citation>
    <scope>NUCLEOTIDE SEQUENCE</scope>
    <source>
        <tissue evidence="6">Whole embryo</tissue>
    </source>
</reference>
<keyword evidence="4" id="KW-0175">Coiled coil</keyword>
<dbReference type="Gene3D" id="1.20.80.10">
    <property type="match status" value="1"/>
</dbReference>